<gene>
    <name evidence="2" type="ORF">TCE0_013f00792</name>
</gene>
<sequence>MFRHQRSTEPDPVALHLGRVLKPTPVMLWGGQAMYFLGVPIVLGLYMVVVQDEDYQLAIKKLLDSGFQLSKPRREPRPEVLERLPDPQAVIDEINAGYRRVDEDSTTFDFPEISQTKQQLTLLPNSFAHLPPINDLRYSKEYISYDNLWYPCERALVSSFVQATIDDEDINMFSRWVDTLRSWIAYMLNYLEVNNDIFDDWEFLDSRAKEWYSTQFGRAHEEKHGPWDRRISKRIGSSKEMSVDARGNPL</sequence>
<keyword evidence="1" id="KW-1133">Transmembrane helix</keyword>
<evidence type="ECO:0000313" key="3">
    <source>
        <dbReference type="Proteomes" id="UP000053095"/>
    </source>
</evidence>
<feature type="transmembrane region" description="Helical" evidence="1">
    <location>
        <begin position="26"/>
        <end position="50"/>
    </location>
</feature>
<reference evidence="3" key="1">
    <citation type="journal article" date="2015" name="Genome Announc.">
        <title>Draft genome sequence of Talaromyces cellulolyticus strain Y-94, a source of lignocellulosic biomass-degrading enzymes.</title>
        <authorList>
            <person name="Fujii T."/>
            <person name="Koike H."/>
            <person name="Sawayama S."/>
            <person name="Yano S."/>
            <person name="Inoue H."/>
        </authorList>
    </citation>
    <scope>NUCLEOTIDE SEQUENCE [LARGE SCALE GENOMIC DNA]</scope>
    <source>
        <strain evidence="3">Y-94</strain>
    </source>
</reference>
<proteinExistence type="predicted"/>
<keyword evidence="1" id="KW-0812">Transmembrane</keyword>
<dbReference type="Proteomes" id="UP000053095">
    <property type="component" value="Unassembled WGS sequence"/>
</dbReference>
<name>A0A698XK45_TALPI</name>
<dbReference type="AlphaFoldDB" id="A0A698XK45"/>
<accession>A0A698XK45</accession>
<keyword evidence="3" id="KW-1185">Reference proteome</keyword>
<keyword evidence="1" id="KW-0472">Membrane</keyword>
<evidence type="ECO:0000313" key="2">
    <source>
        <dbReference type="EMBL" id="GAM33696.1"/>
    </source>
</evidence>
<organism evidence="2 3">
    <name type="scientific">Talaromyces pinophilus</name>
    <name type="common">Penicillium pinophilum</name>
    <dbReference type="NCBI Taxonomy" id="128442"/>
    <lineage>
        <taxon>Eukaryota</taxon>
        <taxon>Fungi</taxon>
        <taxon>Dikarya</taxon>
        <taxon>Ascomycota</taxon>
        <taxon>Pezizomycotina</taxon>
        <taxon>Eurotiomycetes</taxon>
        <taxon>Eurotiomycetidae</taxon>
        <taxon>Eurotiales</taxon>
        <taxon>Trichocomaceae</taxon>
        <taxon>Talaromyces</taxon>
        <taxon>Talaromyces sect. Talaromyces</taxon>
    </lineage>
</organism>
<evidence type="ECO:0000256" key="1">
    <source>
        <dbReference type="SAM" id="Phobius"/>
    </source>
</evidence>
<protein>
    <submittedName>
        <fullName evidence="2">Uncharacterized protein</fullName>
    </submittedName>
</protein>
<dbReference type="EMBL" id="DF933809">
    <property type="protein sequence ID" value="GAM33696.1"/>
    <property type="molecule type" value="Genomic_DNA"/>
</dbReference>